<dbReference type="EMBL" id="CP001142">
    <property type="protein sequence ID" value="ACI65988.1"/>
    <property type="molecule type" value="Genomic_DNA"/>
</dbReference>
<dbReference type="KEGG" id="pti:PHATR_10398"/>
<dbReference type="GO" id="GO:0005524">
    <property type="term" value="F:ATP binding"/>
    <property type="evidence" value="ECO:0007669"/>
    <property type="project" value="UniProtKB-KW"/>
</dbReference>
<evidence type="ECO:0000313" key="8">
    <source>
        <dbReference type="Proteomes" id="UP000000759"/>
    </source>
</evidence>
<dbReference type="PANTHER" id="PTHR10285">
    <property type="entry name" value="URIDINE KINASE"/>
    <property type="match status" value="1"/>
</dbReference>
<gene>
    <name evidence="7" type="ORF">PHATR_10398</name>
</gene>
<dbReference type="EC" id="2.7.1.48" evidence="5"/>
<dbReference type="Proteomes" id="UP000000759">
    <property type="component" value="Chromosome 3"/>
</dbReference>
<dbReference type="InterPro" id="IPR000764">
    <property type="entry name" value="Uridine_kinase-like"/>
</dbReference>
<dbReference type="eggNOG" id="KOG4203">
    <property type="taxonomic scope" value="Eukaryota"/>
</dbReference>
<dbReference type="HOGENOM" id="CLU_021278_1_2_1"/>
<evidence type="ECO:0000256" key="2">
    <source>
        <dbReference type="ARBA" id="ARBA00022679"/>
    </source>
</evidence>
<dbReference type="PaxDb" id="2850-Phatr10398"/>
<dbReference type="GO" id="GO:0044206">
    <property type="term" value="P:UMP salvage"/>
    <property type="evidence" value="ECO:0007669"/>
    <property type="project" value="UniProtKB-UniPathway"/>
</dbReference>
<dbReference type="GO" id="GO:0043771">
    <property type="term" value="F:cytidine kinase activity"/>
    <property type="evidence" value="ECO:0007669"/>
    <property type="project" value="RHEA"/>
</dbReference>
<name>B5Y5S8_PHATC</name>
<reference evidence="8" key="2">
    <citation type="submission" date="2008-08" db="EMBL/GenBank/DDBJ databases">
        <authorList>
            <consortium name="Diatom Consortium"/>
            <person name="Grigoriev I."/>
            <person name="Grimwood J."/>
            <person name="Kuo A."/>
            <person name="Otillar R.P."/>
            <person name="Salamov A."/>
            <person name="Detter J.C."/>
            <person name="Lindquist E."/>
            <person name="Shapiro H."/>
            <person name="Lucas S."/>
            <person name="Glavina del Rio T."/>
            <person name="Pitluck S."/>
            <person name="Rokhsar D."/>
            <person name="Bowler C."/>
        </authorList>
    </citation>
    <scope>GENOME REANNOTATION</scope>
    <source>
        <strain evidence="8">CCAP 1055/1</strain>
    </source>
</reference>
<protein>
    <recommendedName>
        <fullName evidence="5">Uridine kinase</fullName>
        <ecNumber evidence="5">2.7.1.48</ecNumber>
    </recommendedName>
</protein>
<reference evidence="7 8" key="1">
    <citation type="journal article" date="2008" name="Nature">
        <title>The Phaeodactylum genome reveals the evolutionary history of diatom genomes.</title>
        <authorList>
            <person name="Bowler C."/>
            <person name="Allen A.E."/>
            <person name="Badger J.H."/>
            <person name="Grimwood J."/>
            <person name="Jabbari K."/>
            <person name="Kuo A."/>
            <person name="Maheswari U."/>
            <person name="Martens C."/>
            <person name="Maumus F."/>
            <person name="Otillar R.P."/>
            <person name="Rayko E."/>
            <person name="Salamov A."/>
            <person name="Vandepoele K."/>
            <person name="Beszteri B."/>
            <person name="Gruber A."/>
            <person name="Heijde M."/>
            <person name="Katinka M."/>
            <person name="Mock T."/>
            <person name="Valentin K."/>
            <person name="Verret F."/>
            <person name="Berges J.A."/>
            <person name="Brownlee C."/>
            <person name="Cadoret J.P."/>
            <person name="Chiovitti A."/>
            <person name="Choi C.J."/>
            <person name="Coesel S."/>
            <person name="De Martino A."/>
            <person name="Detter J.C."/>
            <person name="Durkin C."/>
            <person name="Falciatore A."/>
            <person name="Fournet J."/>
            <person name="Haruta M."/>
            <person name="Huysman M.J."/>
            <person name="Jenkins B.D."/>
            <person name="Jiroutova K."/>
            <person name="Jorgensen R.E."/>
            <person name="Joubert Y."/>
            <person name="Kaplan A."/>
            <person name="Kroger N."/>
            <person name="Kroth P.G."/>
            <person name="La Roche J."/>
            <person name="Lindquist E."/>
            <person name="Lommer M."/>
            <person name="Martin-Jezequel V."/>
            <person name="Lopez P.J."/>
            <person name="Lucas S."/>
            <person name="Mangogna M."/>
            <person name="McGinnis K."/>
            <person name="Medlin L.K."/>
            <person name="Montsant A."/>
            <person name="Oudot-Le Secq M.P."/>
            <person name="Napoli C."/>
            <person name="Obornik M."/>
            <person name="Parker M.S."/>
            <person name="Petit J.L."/>
            <person name="Porcel B.M."/>
            <person name="Poulsen N."/>
            <person name="Robison M."/>
            <person name="Rychlewski L."/>
            <person name="Rynearson T.A."/>
            <person name="Schmutz J."/>
            <person name="Shapiro H."/>
            <person name="Siaut M."/>
            <person name="Stanley M."/>
            <person name="Sussman M.R."/>
            <person name="Taylor A.R."/>
            <person name="Vardi A."/>
            <person name="von Dassow P."/>
            <person name="Vyverman W."/>
            <person name="Willis A."/>
            <person name="Wyrwicz L.S."/>
            <person name="Rokhsar D.S."/>
            <person name="Weissenbach J."/>
            <person name="Armbrust E.V."/>
            <person name="Green B.R."/>
            <person name="Van de Peer Y."/>
            <person name="Grigoriev I.V."/>
        </authorList>
    </citation>
    <scope>NUCLEOTIDE SEQUENCE [LARGE SCALE GENOMIC DNA]</scope>
    <source>
        <strain evidence="7 8">CCAP 1055/1</strain>
    </source>
</reference>
<dbReference type="Pfam" id="PF00485">
    <property type="entry name" value="PRK"/>
    <property type="match status" value="1"/>
</dbReference>
<proteinExistence type="inferred from homology"/>
<evidence type="ECO:0000259" key="6">
    <source>
        <dbReference type="Pfam" id="PF00485"/>
    </source>
</evidence>
<keyword evidence="3 5" id="KW-0547">Nucleotide-binding</keyword>
<organism evidence="7 8">
    <name type="scientific">Phaeodactylum tricornutum (strain CCAP 1055/1)</name>
    <dbReference type="NCBI Taxonomy" id="556484"/>
    <lineage>
        <taxon>Eukaryota</taxon>
        <taxon>Sar</taxon>
        <taxon>Stramenopiles</taxon>
        <taxon>Ochrophyta</taxon>
        <taxon>Bacillariophyta</taxon>
        <taxon>Bacillariophyceae</taxon>
        <taxon>Bacillariophycidae</taxon>
        <taxon>Naviculales</taxon>
        <taxon>Phaeodactylaceae</taxon>
        <taxon>Phaeodactylum</taxon>
    </lineage>
</organism>
<dbReference type="UniPathway" id="UPA00579">
    <property type="reaction ID" value="UER00640"/>
</dbReference>
<dbReference type="GO" id="GO:0044211">
    <property type="term" value="P:CTP salvage"/>
    <property type="evidence" value="ECO:0007669"/>
    <property type="project" value="UniProtKB-UniPathway"/>
</dbReference>
<dbReference type="GeneID" id="7204134"/>
<dbReference type="InterPro" id="IPR027417">
    <property type="entry name" value="P-loop_NTPase"/>
</dbReference>
<dbReference type="NCBIfam" id="NF004018">
    <property type="entry name" value="PRK05480.1"/>
    <property type="match status" value="1"/>
</dbReference>
<dbReference type="OrthoDB" id="10257085at2759"/>
<dbReference type="CDD" id="cd02023">
    <property type="entry name" value="UMPK"/>
    <property type="match status" value="1"/>
</dbReference>
<dbReference type="Gene3D" id="3.40.50.300">
    <property type="entry name" value="P-loop containing nucleotide triphosphate hydrolases"/>
    <property type="match status" value="1"/>
</dbReference>
<evidence type="ECO:0000256" key="4">
    <source>
        <dbReference type="ARBA" id="ARBA00022777"/>
    </source>
</evidence>
<dbReference type="RefSeq" id="XP_002186518.1">
    <property type="nucleotide sequence ID" value="XM_002186482.1"/>
</dbReference>
<dbReference type="STRING" id="556484.B5Y5S8"/>
<dbReference type="OMA" id="PQSTVCE"/>
<evidence type="ECO:0000256" key="5">
    <source>
        <dbReference type="RuleBase" id="RU003825"/>
    </source>
</evidence>
<sequence length="209" mass="23654">MIPITIGIAGGTGAGKTTLARKLFEALGGEENVNYLIHDSYYKCLKHKSIEERAKTNFDHPEALDTDLLIEHVRCLKQGVTCDVPTYDFTTHSRTDETKPMVTRKIILIEGILLFCHPVLAKEMDVKVFVDADADIRLARRLQRDTKERGRTFEEVIAQYQKTVRPMHEEWVEPSKKVADLIVHSNGHSMVVAVDMLTNHLRCKANISA</sequence>
<comment type="catalytic activity">
    <reaction evidence="5">
        <text>uridine + ATP = UMP + ADP + H(+)</text>
        <dbReference type="Rhea" id="RHEA:16825"/>
        <dbReference type="ChEBI" id="CHEBI:15378"/>
        <dbReference type="ChEBI" id="CHEBI:16704"/>
        <dbReference type="ChEBI" id="CHEBI:30616"/>
        <dbReference type="ChEBI" id="CHEBI:57865"/>
        <dbReference type="ChEBI" id="CHEBI:456216"/>
        <dbReference type="EC" id="2.7.1.48"/>
    </reaction>
</comment>
<dbReference type="SUPFAM" id="SSF52540">
    <property type="entry name" value="P-loop containing nucleoside triphosphate hydrolases"/>
    <property type="match status" value="1"/>
</dbReference>
<dbReference type="GO" id="GO:0004849">
    <property type="term" value="F:uridine kinase activity"/>
    <property type="evidence" value="ECO:0007669"/>
    <property type="project" value="UniProtKB-EC"/>
</dbReference>
<keyword evidence="8" id="KW-1185">Reference proteome</keyword>
<keyword evidence="4 5" id="KW-0418">Kinase</keyword>
<comment type="pathway">
    <text evidence="1 5">Pyrimidine metabolism; UMP biosynthesis via salvage pathway; UMP from uridine: step 1/1.</text>
</comment>
<keyword evidence="5" id="KW-0067">ATP-binding</keyword>
<dbReference type="PRINTS" id="PR00988">
    <property type="entry name" value="URIDINKINASE"/>
</dbReference>
<dbReference type="UniPathway" id="UPA00574">
    <property type="reaction ID" value="UER00637"/>
</dbReference>
<dbReference type="InterPro" id="IPR006083">
    <property type="entry name" value="PRK/URK"/>
</dbReference>
<evidence type="ECO:0000313" key="7">
    <source>
        <dbReference type="EMBL" id="ACI65988.1"/>
    </source>
</evidence>
<keyword evidence="2 5" id="KW-0808">Transferase</keyword>
<comment type="pathway">
    <text evidence="5">Pyrimidine metabolism; CTP biosynthesis via salvage pathway; CTP from cytidine: step 1/3.</text>
</comment>
<dbReference type="InParanoid" id="B5Y5S8"/>
<evidence type="ECO:0000256" key="1">
    <source>
        <dbReference type="ARBA" id="ARBA00004690"/>
    </source>
</evidence>
<accession>B5Y5S8</accession>
<dbReference type="AlphaFoldDB" id="B5Y5S8"/>
<comment type="catalytic activity">
    <reaction evidence="5">
        <text>cytidine + ATP = CMP + ADP + H(+)</text>
        <dbReference type="Rhea" id="RHEA:24674"/>
        <dbReference type="ChEBI" id="CHEBI:15378"/>
        <dbReference type="ChEBI" id="CHEBI:17562"/>
        <dbReference type="ChEBI" id="CHEBI:30616"/>
        <dbReference type="ChEBI" id="CHEBI:60377"/>
        <dbReference type="ChEBI" id="CHEBI:456216"/>
        <dbReference type="EC" id="2.7.1.48"/>
    </reaction>
</comment>
<comment type="similarity">
    <text evidence="5">Belongs to the uridine kinase family.</text>
</comment>
<feature type="domain" description="Phosphoribulokinase/uridine kinase" evidence="6">
    <location>
        <begin position="6"/>
        <end position="186"/>
    </location>
</feature>
<dbReference type="NCBIfam" id="TIGR00235">
    <property type="entry name" value="udk"/>
    <property type="match status" value="1"/>
</dbReference>
<evidence type="ECO:0000256" key="3">
    <source>
        <dbReference type="ARBA" id="ARBA00022741"/>
    </source>
</evidence>